<sequence>MSWMAHLLARGRERYGDRTALIERDRRLTYRELDRSTDSLATALQARGVGHGDRVVVMSHNRIEVLETYFALGKIGAVAVPVHYGHVADEVARVVENCGAQMLIGERNLLPPAGAGRQVLAFDSDEYREATTCAPRGARVAVSDEDPLFILHTSATTGPPKGVVVPHRSLQAMSVAYLADVQPADDCVFLHCGPLSHGAVVIPLAHMAAGATVILTRMFSPPDCLATIRRSGVTHLFAVPEMIRFLLRAGMPIRGRLPSLREIVYAAAPMPRQLLLEAHAEFGCGFRQVYGITEGGGPIATLSPADHDYTPGTTSGPAAVGRSLLGVTIRSFRADGTEPDPGSVGELWVRTPARMLGYWAKPDETAEILRDGWLRTGDLGTVDDRGYVHLTGRAKDVIVRGGQKIFPAEIETVLLGHPAVQEACVVGIPDEDWGEVPLAYVTVAGEEPALVPALRDRLRERLARYKRPVDVLVRADLPRTPIGKIDRRELRRLAAEGQPAKENANR</sequence>
<dbReference type="InterPro" id="IPR000873">
    <property type="entry name" value="AMP-dep_synth/lig_dom"/>
</dbReference>
<dbReference type="SUPFAM" id="SSF56801">
    <property type="entry name" value="Acetyl-CoA synthetase-like"/>
    <property type="match status" value="1"/>
</dbReference>
<dbReference type="Gene3D" id="3.30.300.30">
    <property type="match status" value="1"/>
</dbReference>
<accession>A0ABS3URC7</accession>
<dbReference type="Pfam" id="PF13193">
    <property type="entry name" value="AMP-binding_C"/>
    <property type="match status" value="1"/>
</dbReference>
<dbReference type="InterPro" id="IPR045851">
    <property type="entry name" value="AMP-bd_C_sf"/>
</dbReference>
<dbReference type="Pfam" id="PF00501">
    <property type="entry name" value="AMP-binding"/>
    <property type="match status" value="1"/>
</dbReference>
<feature type="domain" description="AMP-binding enzyme C-terminal" evidence="2">
    <location>
        <begin position="409"/>
        <end position="484"/>
    </location>
</feature>
<dbReference type="Proteomes" id="UP000679690">
    <property type="component" value="Unassembled WGS sequence"/>
</dbReference>
<dbReference type="InterPro" id="IPR042099">
    <property type="entry name" value="ANL_N_sf"/>
</dbReference>
<dbReference type="InterPro" id="IPR025110">
    <property type="entry name" value="AMP-bd_C"/>
</dbReference>
<feature type="domain" description="AMP-dependent synthetase/ligase" evidence="1">
    <location>
        <begin position="12"/>
        <end position="359"/>
    </location>
</feature>
<dbReference type="RefSeq" id="WP_208470482.1">
    <property type="nucleotide sequence ID" value="NZ_JAGFNS010000020.1"/>
</dbReference>
<keyword evidence="4" id="KW-1185">Reference proteome</keyword>
<reference evidence="3 4" key="1">
    <citation type="submission" date="2021-03" db="EMBL/GenBank/DDBJ databases">
        <title>Actinoplanes flavus sp. nov., a novel actinomycete isolated from Coconut Palm rhizosphere soil.</title>
        <authorList>
            <person name="Luo X."/>
        </authorList>
    </citation>
    <scope>NUCLEOTIDE SEQUENCE [LARGE SCALE GENOMIC DNA]</scope>
    <source>
        <strain evidence="3 4">NEAU-H7</strain>
    </source>
</reference>
<evidence type="ECO:0000313" key="4">
    <source>
        <dbReference type="Proteomes" id="UP000679690"/>
    </source>
</evidence>
<dbReference type="InterPro" id="IPR050237">
    <property type="entry name" value="ATP-dep_AMP-bd_enzyme"/>
</dbReference>
<dbReference type="PANTHER" id="PTHR43767:SF1">
    <property type="entry name" value="NONRIBOSOMAL PEPTIDE SYNTHASE PES1 (EUROFUNG)-RELATED"/>
    <property type="match status" value="1"/>
</dbReference>
<gene>
    <name evidence="3" type="ORF">J5X75_27910</name>
</gene>
<evidence type="ECO:0000259" key="2">
    <source>
        <dbReference type="Pfam" id="PF13193"/>
    </source>
</evidence>
<dbReference type="EMBL" id="JAGFNS010000020">
    <property type="protein sequence ID" value="MBO3741340.1"/>
    <property type="molecule type" value="Genomic_DNA"/>
</dbReference>
<dbReference type="PANTHER" id="PTHR43767">
    <property type="entry name" value="LONG-CHAIN-FATTY-ACID--COA LIGASE"/>
    <property type="match status" value="1"/>
</dbReference>
<evidence type="ECO:0000259" key="1">
    <source>
        <dbReference type="Pfam" id="PF00501"/>
    </source>
</evidence>
<evidence type="ECO:0000313" key="3">
    <source>
        <dbReference type="EMBL" id="MBO3741340.1"/>
    </source>
</evidence>
<dbReference type="Gene3D" id="3.40.50.12780">
    <property type="entry name" value="N-terminal domain of ligase-like"/>
    <property type="match status" value="1"/>
</dbReference>
<protein>
    <submittedName>
        <fullName evidence="3">AMP-binding protein</fullName>
    </submittedName>
</protein>
<comment type="caution">
    <text evidence="3">The sequence shown here is derived from an EMBL/GenBank/DDBJ whole genome shotgun (WGS) entry which is preliminary data.</text>
</comment>
<proteinExistence type="predicted"/>
<name>A0ABS3URC7_9ACTN</name>
<organism evidence="3 4">
    <name type="scientific">Actinoplanes flavus</name>
    <dbReference type="NCBI Taxonomy" id="2820290"/>
    <lineage>
        <taxon>Bacteria</taxon>
        <taxon>Bacillati</taxon>
        <taxon>Actinomycetota</taxon>
        <taxon>Actinomycetes</taxon>
        <taxon>Micromonosporales</taxon>
        <taxon>Micromonosporaceae</taxon>
        <taxon>Actinoplanes</taxon>
    </lineage>
</organism>